<accession>A0A0R2NNJ8</accession>
<dbReference type="Proteomes" id="UP000051249">
    <property type="component" value="Unassembled WGS sequence"/>
</dbReference>
<dbReference type="OrthoDB" id="2189846at2"/>
<gene>
    <name evidence="1" type="ORF">IV88_GL001252</name>
</gene>
<dbReference type="AlphaFoldDB" id="A0A0R2NNJ8"/>
<dbReference type="PATRIC" id="fig|480391.4.peg.1270"/>
<reference evidence="1 2" key="1">
    <citation type="journal article" date="2015" name="Genome Announc.">
        <title>Expanding the biotechnology potential of lactobacilli through comparative genomics of 213 strains and associated genera.</title>
        <authorList>
            <person name="Sun Z."/>
            <person name="Harris H.M."/>
            <person name="McCann A."/>
            <person name="Guo C."/>
            <person name="Argimon S."/>
            <person name="Zhang W."/>
            <person name="Yang X."/>
            <person name="Jeffery I.B."/>
            <person name="Cooney J.C."/>
            <person name="Kagawa T.F."/>
            <person name="Liu W."/>
            <person name="Song Y."/>
            <person name="Salvetti E."/>
            <person name="Wrobel A."/>
            <person name="Rasinkangas P."/>
            <person name="Parkhill J."/>
            <person name="Rea M.C."/>
            <person name="O'Sullivan O."/>
            <person name="Ritari J."/>
            <person name="Douillard F.P."/>
            <person name="Paul Ross R."/>
            <person name="Yang R."/>
            <person name="Briner A.E."/>
            <person name="Felis G.E."/>
            <person name="de Vos W.M."/>
            <person name="Barrangou R."/>
            <person name="Klaenhammer T.R."/>
            <person name="Caufield P.W."/>
            <person name="Cui Y."/>
            <person name="Zhang H."/>
            <person name="O'Toole P.W."/>
        </authorList>
    </citation>
    <scope>NUCLEOTIDE SEQUENCE [LARGE SCALE GENOMIC DNA]</scope>
    <source>
        <strain evidence="1 2">DSM 23026</strain>
    </source>
</reference>
<dbReference type="EMBL" id="JQCQ01000004">
    <property type="protein sequence ID" value="KRO25984.1"/>
    <property type="molecule type" value="Genomic_DNA"/>
</dbReference>
<keyword evidence="2" id="KW-1185">Reference proteome</keyword>
<protein>
    <submittedName>
        <fullName evidence="1">Uncharacterized protein</fullName>
    </submittedName>
</protein>
<organism evidence="1 2">
    <name type="scientific">Pediococcus argentinicus</name>
    <dbReference type="NCBI Taxonomy" id="480391"/>
    <lineage>
        <taxon>Bacteria</taxon>
        <taxon>Bacillati</taxon>
        <taxon>Bacillota</taxon>
        <taxon>Bacilli</taxon>
        <taxon>Lactobacillales</taxon>
        <taxon>Lactobacillaceae</taxon>
        <taxon>Pediococcus</taxon>
    </lineage>
</organism>
<evidence type="ECO:0000313" key="2">
    <source>
        <dbReference type="Proteomes" id="UP000051249"/>
    </source>
</evidence>
<sequence>MVTIPKEFSNNCEEYALYKGEDGEIILIPRRPSVFDDPKLKDVDFVQHAEIKGIVGEEDI</sequence>
<evidence type="ECO:0000313" key="1">
    <source>
        <dbReference type="EMBL" id="KRO25984.1"/>
    </source>
</evidence>
<comment type="caution">
    <text evidence="1">The sequence shown here is derived from an EMBL/GenBank/DDBJ whole genome shotgun (WGS) entry which is preliminary data.</text>
</comment>
<name>A0A0R2NNJ8_9LACO</name>
<proteinExistence type="predicted"/>